<name>A0A1Y5ZGA8_9BACI</name>
<dbReference type="EMBL" id="FWZB01000036">
    <property type="protein sequence ID" value="SMD95417.1"/>
    <property type="molecule type" value="Genomic_DNA"/>
</dbReference>
<dbReference type="Proteomes" id="UP000194499">
    <property type="component" value="Unassembled WGS sequence"/>
</dbReference>
<dbReference type="Gene3D" id="3.40.50.300">
    <property type="entry name" value="P-loop containing nucleotide triphosphate hydrolases"/>
    <property type="match status" value="2"/>
</dbReference>
<keyword evidence="1" id="KW-0175">Coiled coil</keyword>
<dbReference type="AlphaFoldDB" id="A0A1Y5ZGA8"/>
<accession>A0A1Y5ZGA8</accession>
<evidence type="ECO:0000313" key="2">
    <source>
        <dbReference type="EMBL" id="SMD95417.1"/>
    </source>
</evidence>
<sequence length="630" mass="73730">MAGKKLFVSKLMLDGPEYCRTLTFDKGLNVISGEATSGKSLVLKLIDYCLGKSSKFDFSVQKELGQYCESVFLEIYIDEQVLTLKRNLKSNHTKMEIYYSNISDLDNYIPKVVLVKDLTEFLFELLNIPMINRVKNKPRSNDKTVEKFSIRDVMRFVFMRQEHIGTPNFLENNDKDVRYKNSPTFELLFNFLDADIVKINEQIAKKINEIERKKRERGGLLQYLQERDATLRVEVTEKIEEIENIVNKVVEQKKELLTSKEKQKEVSDTYGEINEQLMTLEDEKSQLIQRKKELLFSKSSHTILLERYKKEKESYCATQEVLYKLEISNHEKVCPLCNSHVQCDGVEEIHSQDISALIKEVESKENTANEIIKRIDEQLSTVEKQVVEFNKKVNYFKGVKSSYSQNINVPLLEEIEALNKVILEHRNQLSFYKELERVYKKIDEKDRDITELDKDLEILEGKKSNIEVEIEYKDRILKDLNQKYINLLKKFHYHVDESTDYIDFLTFMPHYQDVEVFKHESGGLLLCIQLAYIGSILENKLVNNDNKHPGFLMLDSISNNLGTNKDAKKVDNLDPESYEAIYKLLLSLAKDFQIFVVDNTPPEFIKPKFTFYRHNKEGLINPKLNEKSEN</sequence>
<feature type="coiled-coil region" evidence="1">
    <location>
        <begin position="435"/>
        <end position="469"/>
    </location>
</feature>
<organism evidence="2 3">
    <name type="scientific">Bacillus pacificus</name>
    <dbReference type="NCBI Taxonomy" id="2026187"/>
    <lineage>
        <taxon>Bacteria</taxon>
        <taxon>Bacillati</taxon>
        <taxon>Bacillota</taxon>
        <taxon>Bacilli</taxon>
        <taxon>Bacillales</taxon>
        <taxon>Bacillaceae</taxon>
        <taxon>Bacillus</taxon>
        <taxon>Bacillus cereus group</taxon>
    </lineage>
</organism>
<reference evidence="3" key="1">
    <citation type="submission" date="2017-04" db="EMBL/GenBank/DDBJ databases">
        <authorList>
            <person name="Criscuolo A."/>
        </authorList>
    </citation>
    <scope>NUCLEOTIDE SEQUENCE [LARGE SCALE GENOMIC DNA]</scope>
</reference>
<evidence type="ECO:0000313" key="3">
    <source>
        <dbReference type="Proteomes" id="UP000194499"/>
    </source>
</evidence>
<evidence type="ECO:0000256" key="1">
    <source>
        <dbReference type="SAM" id="Coils"/>
    </source>
</evidence>
<feature type="coiled-coil region" evidence="1">
    <location>
        <begin position="354"/>
        <end position="392"/>
    </location>
</feature>
<protein>
    <recommendedName>
        <fullName evidence="4">Rad50/SbcC-type AAA domain-containing protein</fullName>
    </recommendedName>
</protein>
<dbReference type="SUPFAM" id="SSF52540">
    <property type="entry name" value="P-loop containing nucleoside triphosphate hydrolases"/>
    <property type="match status" value="2"/>
</dbReference>
<dbReference type="RefSeq" id="WP_088106406.1">
    <property type="nucleotide sequence ID" value="NZ_CP093424.1"/>
</dbReference>
<feature type="coiled-coil region" evidence="1">
    <location>
        <begin position="196"/>
        <end position="290"/>
    </location>
</feature>
<proteinExistence type="predicted"/>
<gene>
    <name evidence="2" type="ORF">BACERE00191_02086</name>
</gene>
<evidence type="ECO:0008006" key="4">
    <source>
        <dbReference type="Google" id="ProtNLM"/>
    </source>
</evidence>
<dbReference type="InterPro" id="IPR027417">
    <property type="entry name" value="P-loop_NTPase"/>
</dbReference>